<dbReference type="PROSITE" id="PS00062">
    <property type="entry name" value="ALDOKETO_REDUCTASE_2"/>
    <property type="match status" value="1"/>
</dbReference>
<dbReference type="PRINTS" id="PR00069">
    <property type="entry name" value="ALDKETRDTASE"/>
</dbReference>
<dbReference type="OrthoDB" id="9804790at2"/>
<dbReference type="Pfam" id="PF00248">
    <property type="entry name" value="Aldo_ket_red"/>
    <property type="match status" value="1"/>
</dbReference>
<dbReference type="Gene3D" id="3.20.20.100">
    <property type="entry name" value="NADP-dependent oxidoreductase domain"/>
    <property type="match status" value="1"/>
</dbReference>
<dbReference type="GO" id="GO:0051596">
    <property type="term" value="P:methylglyoxal catabolic process"/>
    <property type="evidence" value="ECO:0007669"/>
    <property type="project" value="TreeGrafter"/>
</dbReference>
<proteinExistence type="inferred from homology"/>
<dbReference type="InterPro" id="IPR036812">
    <property type="entry name" value="NAD(P)_OxRdtase_dom_sf"/>
</dbReference>
<feature type="binding site" evidence="6">
    <location>
        <position position="97"/>
    </location>
    <ligand>
        <name>substrate</name>
    </ligand>
</feature>
<evidence type="ECO:0000256" key="6">
    <source>
        <dbReference type="PIRSR" id="PIRSR000097-2"/>
    </source>
</evidence>
<dbReference type="GO" id="GO:1990002">
    <property type="term" value="F:methylglyoxal reductase (NADPH) (acetol producing) activity"/>
    <property type="evidence" value="ECO:0007669"/>
    <property type="project" value="TreeGrafter"/>
</dbReference>
<evidence type="ECO:0000256" key="7">
    <source>
        <dbReference type="PIRSR" id="PIRSR000097-3"/>
    </source>
</evidence>
<evidence type="ECO:0000313" key="12">
    <source>
        <dbReference type="Proteomes" id="UP000092871"/>
    </source>
</evidence>
<dbReference type="PANTHER" id="PTHR43827:SF3">
    <property type="entry name" value="NADP-DEPENDENT OXIDOREDUCTASE DOMAIN-CONTAINING PROTEIN"/>
    <property type="match status" value="1"/>
</dbReference>
<name>A0A1C3JLW8_9GAMM</name>
<dbReference type="Proteomes" id="UP000092871">
    <property type="component" value="Unassembled WGS sequence"/>
</dbReference>
<organism evidence="9 12">
    <name type="scientific">Marinomonas gallaica</name>
    <dbReference type="NCBI Taxonomy" id="1806667"/>
    <lineage>
        <taxon>Bacteria</taxon>
        <taxon>Pseudomonadati</taxon>
        <taxon>Pseudomonadota</taxon>
        <taxon>Gammaproteobacteria</taxon>
        <taxon>Oceanospirillales</taxon>
        <taxon>Oceanospirillaceae</taxon>
        <taxon>Marinomonas</taxon>
    </lineage>
</organism>
<evidence type="ECO:0000256" key="1">
    <source>
        <dbReference type="ARBA" id="ARBA00007905"/>
    </source>
</evidence>
<keyword evidence="3 9" id="KW-0560">Oxidoreductase</keyword>
<evidence type="ECO:0000256" key="4">
    <source>
        <dbReference type="ARBA" id="ARBA00049445"/>
    </source>
</evidence>
<dbReference type="NCBIfam" id="NF008377">
    <property type="entry name" value="PRK11172.1"/>
    <property type="match status" value="1"/>
</dbReference>
<dbReference type="InterPro" id="IPR018170">
    <property type="entry name" value="Aldo/ket_reductase_CS"/>
</dbReference>
<protein>
    <submittedName>
        <fullName evidence="9">2,5-diketo-D-gluconic acid reductase B</fullName>
        <ecNumber evidence="9">1.1.1.346</ecNumber>
    </submittedName>
</protein>
<keyword evidence="2" id="KW-0521">NADP</keyword>
<dbReference type="InterPro" id="IPR023210">
    <property type="entry name" value="NADP_OxRdtase_dom"/>
</dbReference>
<feature type="domain" description="NADP-dependent oxidoreductase" evidence="8">
    <location>
        <begin position="6"/>
        <end position="249"/>
    </location>
</feature>
<dbReference type="EMBL" id="FLRA01000001">
    <property type="protein sequence ID" value="SBT16000.1"/>
    <property type="molecule type" value="Genomic_DNA"/>
</dbReference>
<comment type="catalytic activity">
    <reaction evidence="4">
        <text>hydroxyacetone + NADP(+) = methylglyoxal + NADPH + H(+)</text>
        <dbReference type="Rhea" id="RHEA:27986"/>
        <dbReference type="ChEBI" id="CHEBI:15378"/>
        <dbReference type="ChEBI" id="CHEBI:17158"/>
        <dbReference type="ChEBI" id="CHEBI:27957"/>
        <dbReference type="ChEBI" id="CHEBI:57783"/>
        <dbReference type="ChEBI" id="CHEBI:58349"/>
    </reaction>
</comment>
<reference evidence="10 11" key="1">
    <citation type="submission" date="2016-06" db="EMBL/GenBank/DDBJ databases">
        <authorList>
            <person name="Rodrigo-Torres L."/>
            <person name="Arahal D.R."/>
        </authorList>
    </citation>
    <scope>NUCLEOTIDE SEQUENCE [LARGE SCALE GENOMIC DNA]</scope>
    <source>
        <strain evidence="10 11">CECT 5116</strain>
    </source>
</reference>
<accession>A0A1C3JLW8</accession>
<dbReference type="EC" id="1.1.1.346" evidence="9"/>
<evidence type="ECO:0000259" key="8">
    <source>
        <dbReference type="Pfam" id="PF00248"/>
    </source>
</evidence>
<feature type="site" description="Lowers pKa of active site Tyr" evidence="7">
    <location>
        <position position="64"/>
    </location>
</feature>
<evidence type="ECO:0000313" key="9">
    <source>
        <dbReference type="EMBL" id="SBT16000.1"/>
    </source>
</evidence>
<sequence>MKMPNLGMGTFRLEGDEGYHSVKMALEEGFRHIDTAQMYGNEAEVGRAIADSGIPRDELFVTTKVHMKNFAQQDFLPSVKESLDKLQLEYVDMLLIHWPSPANGDNMDVYLGELMKAQEHGLTKSIGVSNFTIELLEKAQALLPNVILANNQVEIHPYLQNNKLRSYCNQMGIHVTAYMPFAVGKVLKDETLQAIADKHNASVAQVTIAWALQQGITVIPSSTKRKNLQDNLAGPLLALDTEDIAKIATLDCDDRQVDPDFAPQWDE</sequence>
<evidence type="ECO:0000256" key="2">
    <source>
        <dbReference type="ARBA" id="ARBA00022857"/>
    </source>
</evidence>
<dbReference type="PROSITE" id="PS00798">
    <property type="entry name" value="ALDOKETO_REDUCTASE_1"/>
    <property type="match status" value="1"/>
</dbReference>
<dbReference type="Proteomes" id="UP000092840">
    <property type="component" value="Unassembled WGS sequence"/>
</dbReference>
<gene>
    <name evidence="9" type="primary">dkgB</name>
    <name evidence="9" type="ORF">MGA5115_00074</name>
    <name evidence="10" type="ORF">MGA5116_01635</name>
</gene>
<dbReference type="PIRSF" id="PIRSF000097">
    <property type="entry name" value="AKR"/>
    <property type="match status" value="1"/>
</dbReference>
<evidence type="ECO:0000256" key="3">
    <source>
        <dbReference type="ARBA" id="ARBA00023002"/>
    </source>
</evidence>
<evidence type="ECO:0000313" key="11">
    <source>
        <dbReference type="Proteomes" id="UP000092840"/>
    </source>
</evidence>
<feature type="active site" description="Proton donor" evidence="5">
    <location>
        <position position="39"/>
    </location>
</feature>
<dbReference type="PANTHER" id="PTHR43827">
    <property type="entry name" value="2,5-DIKETO-D-GLUCONIC ACID REDUCTASE"/>
    <property type="match status" value="1"/>
</dbReference>
<dbReference type="AlphaFoldDB" id="A0A1C3JLW8"/>
<evidence type="ECO:0000313" key="10">
    <source>
        <dbReference type="EMBL" id="SBT21048.1"/>
    </source>
</evidence>
<keyword evidence="11" id="KW-1185">Reference proteome</keyword>
<reference evidence="9 12" key="2">
    <citation type="submission" date="2016-06" db="EMBL/GenBank/DDBJ databases">
        <authorList>
            <person name="Kjaerup R.B."/>
            <person name="Dalgaard T.S."/>
            <person name="Juul-Madsen H.R."/>
        </authorList>
    </citation>
    <scope>NUCLEOTIDE SEQUENCE [LARGE SCALE GENOMIC DNA]</scope>
    <source>
        <strain evidence="9 12">CECT 5115</strain>
    </source>
</reference>
<dbReference type="EMBL" id="FLRB01000011">
    <property type="protein sequence ID" value="SBT21048.1"/>
    <property type="molecule type" value="Genomic_DNA"/>
</dbReference>
<dbReference type="FunFam" id="3.20.20.100:FF:000002">
    <property type="entry name" value="2,5-diketo-D-gluconic acid reductase A"/>
    <property type="match status" value="1"/>
</dbReference>
<dbReference type="InterPro" id="IPR020471">
    <property type="entry name" value="AKR"/>
</dbReference>
<comment type="similarity">
    <text evidence="1">Belongs to the aldo/keto reductase family.</text>
</comment>
<dbReference type="SUPFAM" id="SSF51430">
    <property type="entry name" value="NAD(P)-linked oxidoreductase"/>
    <property type="match status" value="1"/>
</dbReference>
<evidence type="ECO:0000256" key="5">
    <source>
        <dbReference type="PIRSR" id="PIRSR000097-1"/>
    </source>
</evidence>
<dbReference type="RefSeq" id="WP_067030097.1">
    <property type="nucleotide sequence ID" value="NZ_FLRA01000001.1"/>
</dbReference>